<keyword evidence="1" id="KW-0378">Hydrolase</keyword>
<dbReference type="InterPro" id="IPR044094">
    <property type="entry name" value="AtsA-like_MBL-fold"/>
</dbReference>
<accession>A0A3B0ZIZ3</accession>
<dbReference type="InterPro" id="IPR036866">
    <property type="entry name" value="RibonucZ/Hydroxyglut_hydro"/>
</dbReference>
<reference evidence="3" key="1">
    <citation type="submission" date="2018-06" db="EMBL/GenBank/DDBJ databases">
        <authorList>
            <person name="Zhirakovskaya E."/>
        </authorList>
    </citation>
    <scope>NUCLEOTIDE SEQUENCE</scope>
</reference>
<evidence type="ECO:0000259" key="2">
    <source>
        <dbReference type="Pfam" id="PF12706"/>
    </source>
</evidence>
<dbReference type="AlphaFoldDB" id="A0A3B0ZIZ3"/>
<gene>
    <name evidence="3" type="ORF">MNBD_GAMMA22-731</name>
</gene>
<dbReference type="PANTHER" id="PTHR46018">
    <property type="entry name" value="ZINC PHOSPHODIESTERASE ELAC PROTEIN 1"/>
    <property type="match status" value="1"/>
</dbReference>
<evidence type="ECO:0000256" key="1">
    <source>
        <dbReference type="ARBA" id="ARBA00022801"/>
    </source>
</evidence>
<dbReference type="InterPro" id="IPR001279">
    <property type="entry name" value="Metallo-B-lactamas"/>
</dbReference>
<dbReference type="GO" id="GO:0042781">
    <property type="term" value="F:3'-tRNA processing endoribonuclease activity"/>
    <property type="evidence" value="ECO:0007669"/>
    <property type="project" value="TreeGrafter"/>
</dbReference>
<dbReference type="EMBL" id="UOFS01000013">
    <property type="protein sequence ID" value="VAW93448.1"/>
    <property type="molecule type" value="Genomic_DNA"/>
</dbReference>
<dbReference type="PANTHER" id="PTHR46018:SF2">
    <property type="entry name" value="ZINC PHOSPHODIESTERASE ELAC PROTEIN 1"/>
    <property type="match status" value="1"/>
</dbReference>
<name>A0A3B0ZIZ3_9ZZZZ</name>
<organism evidence="3">
    <name type="scientific">hydrothermal vent metagenome</name>
    <dbReference type="NCBI Taxonomy" id="652676"/>
    <lineage>
        <taxon>unclassified sequences</taxon>
        <taxon>metagenomes</taxon>
        <taxon>ecological metagenomes</taxon>
    </lineage>
</organism>
<dbReference type="Gene3D" id="3.60.15.10">
    <property type="entry name" value="Ribonuclease Z/Hydroxyacylglutathione hydrolase-like"/>
    <property type="match status" value="1"/>
</dbReference>
<dbReference type="SUPFAM" id="SSF56281">
    <property type="entry name" value="Metallo-hydrolase/oxidoreductase"/>
    <property type="match status" value="1"/>
</dbReference>
<sequence length="329" mass="36011">MLFNKKIKFAFLSVLPFLFISQPVLSAQDELSVMVLGSGGPVAKASGRASASYMIFTDGNPRVLMDVGGGSFQRLAASGFNINDMEYFLLSHLHLDHTGDMSSIIKTIYFHNPLARTRRSNPIHIYGPTNDPQNNDYSATIDYADAHYAAPDGTERYLTNFVRQITQGTSRFNYVAHNLNATVQGAAIEEVLRTNDGLVITAIAVTHGTVPAVAFRVEYKGNSIVYSGDTSSASDNMITLAQDADILIYDTAITDTLPPSPFFRSLHTTPTRIGQVASQANVKNLILSHITPITEPRIAEVMQSIRNQGYVGQMVESNDLDRYDLPVAN</sequence>
<protein>
    <recommendedName>
        <fullName evidence="2">Metallo-beta-lactamase domain-containing protein</fullName>
    </recommendedName>
</protein>
<evidence type="ECO:0000313" key="3">
    <source>
        <dbReference type="EMBL" id="VAW93448.1"/>
    </source>
</evidence>
<dbReference type="Pfam" id="PF12706">
    <property type="entry name" value="Lactamase_B_2"/>
    <property type="match status" value="1"/>
</dbReference>
<dbReference type="CDD" id="cd07719">
    <property type="entry name" value="arylsulfatase_AtsA-like_MBL-fold"/>
    <property type="match status" value="1"/>
</dbReference>
<feature type="domain" description="Metallo-beta-lactamase" evidence="2">
    <location>
        <begin position="80"/>
        <end position="290"/>
    </location>
</feature>
<proteinExistence type="predicted"/>